<dbReference type="PANTHER" id="PTHR43133:SF8">
    <property type="entry name" value="RNA POLYMERASE SIGMA FACTOR HI_1459-RELATED"/>
    <property type="match status" value="1"/>
</dbReference>
<evidence type="ECO:0000256" key="3">
    <source>
        <dbReference type="ARBA" id="ARBA00023082"/>
    </source>
</evidence>
<comment type="similarity">
    <text evidence="1">Belongs to the sigma-70 factor family. ECF subfamily.</text>
</comment>
<dbReference type="InterPro" id="IPR013325">
    <property type="entry name" value="RNA_pol_sigma_r2"/>
</dbReference>
<dbReference type="InterPro" id="IPR039425">
    <property type="entry name" value="RNA_pol_sigma-70-like"/>
</dbReference>
<organism evidence="7 8">
    <name type="scientific">Rhodopirellula bahusiensis</name>
    <dbReference type="NCBI Taxonomy" id="2014065"/>
    <lineage>
        <taxon>Bacteria</taxon>
        <taxon>Pseudomonadati</taxon>
        <taxon>Planctomycetota</taxon>
        <taxon>Planctomycetia</taxon>
        <taxon>Pirellulales</taxon>
        <taxon>Pirellulaceae</taxon>
        <taxon>Rhodopirellula</taxon>
    </lineage>
</organism>
<dbReference type="NCBIfam" id="TIGR02937">
    <property type="entry name" value="sigma70-ECF"/>
    <property type="match status" value="1"/>
</dbReference>
<dbReference type="GO" id="GO:0016987">
    <property type="term" value="F:sigma factor activity"/>
    <property type="evidence" value="ECO:0007669"/>
    <property type="project" value="UniProtKB-KW"/>
</dbReference>
<keyword evidence="8" id="KW-1185">Reference proteome</keyword>
<dbReference type="GeneID" id="90611316"/>
<evidence type="ECO:0000259" key="6">
    <source>
        <dbReference type="Pfam" id="PF04542"/>
    </source>
</evidence>
<dbReference type="SUPFAM" id="SSF88946">
    <property type="entry name" value="Sigma2 domain of RNA polymerase sigma factors"/>
    <property type="match status" value="1"/>
</dbReference>
<comment type="caution">
    <text evidence="7">The sequence shown here is derived from an EMBL/GenBank/DDBJ whole genome shotgun (WGS) entry which is preliminary data.</text>
</comment>
<dbReference type="InterPro" id="IPR014284">
    <property type="entry name" value="RNA_pol_sigma-70_dom"/>
</dbReference>
<dbReference type="GO" id="GO:0003677">
    <property type="term" value="F:DNA binding"/>
    <property type="evidence" value="ECO:0007669"/>
    <property type="project" value="UniProtKB-KW"/>
</dbReference>
<evidence type="ECO:0000256" key="5">
    <source>
        <dbReference type="ARBA" id="ARBA00023163"/>
    </source>
</evidence>
<dbReference type="InterPro" id="IPR007627">
    <property type="entry name" value="RNA_pol_sigma70_r2"/>
</dbReference>
<protein>
    <submittedName>
        <fullName evidence="7">RNA polymerase subunit sigma-70</fullName>
    </submittedName>
</protein>
<dbReference type="PANTHER" id="PTHR43133">
    <property type="entry name" value="RNA POLYMERASE ECF-TYPE SIGMA FACTO"/>
    <property type="match status" value="1"/>
</dbReference>
<evidence type="ECO:0000256" key="4">
    <source>
        <dbReference type="ARBA" id="ARBA00023125"/>
    </source>
</evidence>
<feature type="domain" description="RNA polymerase sigma-70 region 2" evidence="6">
    <location>
        <begin position="36"/>
        <end position="100"/>
    </location>
</feature>
<dbReference type="RefSeq" id="WP_099263498.1">
    <property type="nucleotide sequence ID" value="NZ_NIZW01000027.1"/>
</dbReference>
<dbReference type="EMBL" id="NIZW01000027">
    <property type="protein sequence ID" value="PHQ32379.1"/>
    <property type="molecule type" value="Genomic_DNA"/>
</dbReference>
<proteinExistence type="inferred from homology"/>
<reference evidence="7 8" key="1">
    <citation type="submission" date="2017-06" db="EMBL/GenBank/DDBJ databases">
        <title>Description of Rhodopirellula bahusiensis sp. nov.</title>
        <authorList>
            <person name="Kizina J."/>
            <person name="Harder J."/>
        </authorList>
    </citation>
    <scope>NUCLEOTIDE SEQUENCE [LARGE SCALE GENOMIC DNA]</scope>
    <source>
        <strain evidence="7 8">SWK21</strain>
    </source>
</reference>
<dbReference type="Proteomes" id="UP000225740">
    <property type="component" value="Unassembled WGS sequence"/>
</dbReference>
<evidence type="ECO:0000313" key="7">
    <source>
        <dbReference type="EMBL" id="PHQ32379.1"/>
    </source>
</evidence>
<accession>A0A2G1W0Z6</accession>
<evidence type="ECO:0000256" key="1">
    <source>
        <dbReference type="ARBA" id="ARBA00010641"/>
    </source>
</evidence>
<dbReference type="Pfam" id="PF04542">
    <property type="entry name" value="Sigma70_r2"/>
    <property type="match status" value="1"/>
</dbReference>
<evidence type="ECO:0000256" key="2">
    <source>
        <dbReference type="ARBA" id="ARBA00023015"/>
    </source>
</evidence>
<dbReference type="GO" id="GO:0006352">
    <property type="term" value="P:DNA-templated transcription initiation"/>
    <property type="evidence" value="ECO:0007669"/>
    <property type="project" value="InterPro"/>
</dbReference>
<evidence type="ECO:0000313" key="8">
    <source>
        <dbReference type="Proteomes" id="UP000225740"/>
    </source>
</evidence>
<dbReference type="InterPro" id="IPR013324">
    <property type="entry name" value="RNA_pol_sigma_r3/r4-like"/>
</dbReference>
<dbReference type="SUPFAM" id="SSF88659">
    <property type="entry name" value="Sigma3 and sigma4 domains of RNA polymerase sigma factors"/>
    <property type="match status" value="1"/>
</dbReference>
<name>A0A2G1W0Z6_9BACT</name>
<dbReference type="Gene3D" id="1.10.1740.10">
    <property type="match status" value="1"/>
</dbReference>
<dbReference type="AlphaFoldDB" id="A0A2G1W0Z6"/>
<keyword evidence="3" id="KW-0731">Sigma factor</keyword>
<sequence length="211" mass="24026">MDFDSTAAEPTTRASLLLRLRDSKDEFAWAEFSAVYEPVIYRLIKRRGVQDADAREIVQEILMSVAGAIERFDVTAQGSFRGWLSRITRNATIDRLRSVQSRRELNGGSSIVRIIDAVASNEQGIDGTQQDAELSHEFDRDHRQQLFRWAASKVRSRTGERNWIAFWRTAVEDQSIAAVASDLGISEGSVYVARCRILKRIRELVHQRLSD</sequence>
<keyword evidence="4" id="KW-0238">DNA-binding</keyword>
<dbReference type="OrthoDB" id="255903at2"/>
<keyword evidence="5" id="KW-0804">Transcription</keyword>
<gene>
    <name evidence="7" type="ORF">CEE69_25740</name>
</gene>
<keyword evidence="2" id="KW-0805">Transcription regulation</keyword>